<evidence type="ECO:0000256" key="2">
    <source>
        <dbReference type="ARBA" id="ARBA00004300"/>
    </source>
</evidence>
<evidence type="ECO:0000313" key="11">
    <source>
        <dbReference type="EMBL" id="RKP04164.1"/>
    </source>
</evidence>
<name>A0A4P9XF27_9FUNG</name>
<keyword evidence="4" id="KW-0963">Cytoplasm</keyword>
<feature type="region of interest" description="Disordered" evidence="10">
    <location>
        <begin position="887"/>
        <end position="940"/>
    </location>
</feature>
<dbReference type="GO" id="GO:0035735">
    <property type="term" value="P:intraciliary transport involved in cilium assembly"/>
    <property type="evidence" value="ECO:0007669"/>
    <property type="project" value="TreeGrafter"/>
</dbReference>
<evidence type="ECO:0000313" key="12">
    <source>
        <dbReference type="Proteomes" id="UP000274922"/>
    </source>
</evidence>
<keyword evidence="8" id="KW-0206">Cytoskeleton</keyword>
<feature type="region of interest" description="Disordered" evidence="10">
    <location>
        <begin position="600"/>
        <end position="723"/>
    </location>
</feature>
<feature type="compositionally biased region" description="Low complexity" evidence="10">
    <location>
        <begin position="929"/>
        <end position="940"/>
    </location>
</feature>
<feature type="compositionally biased region" description="Basic and acidic residues" evidence="10">
    <location>
        <begin position="817"/>
        <end position="832"/>
    </location>
</feature>
<feature type="region of interest" description="Disordered" evidence="10">
    <location>
        <begin position="475"/>
        <end position="583"/>
    </location>
</feature>
<evidence type="ECO:0000256" key="7">
    <source>
        <dbReference type="ARBA" id="ARBA00023054"/>
    </source>
</evidence>
<reference evidence="12" key="1">
    <citation type="journal article" date="2018" name="Nat. Microbiol.">
        <title>Leveraging single-cell genomics to expand the fungal tree of life.</title>
        <authorList>
            <person name="Ahrendt S.R."/>
            <person name="Quandt C.A."/>
            <person name="Ciobanu D."/>
            <person name="Clum A."/>
            <person name="Salamov A."/>
            <person name="Andreopoulos B."/>
            <person name="Cheng J.F."/>
            <person name="Woyke T."/>
            <person name="Pelin A."/>
            <person name="Henrissat B."/>
            <person name="Reynolds N.K."/>
            <person name="Benny G.L."/>
            <person name="Smith M.E."/>
            <person name="James T.Y."/>
            <person name="Grigoriev I.V."/>
        </authorList>
    </citation>
    <scope>NUCLEOTIDE SEQUENCE [LARGE SCALE GENOMIC DNA]</scope>
    <source>
        <strain evidence="12">ATCC 52028</strain>
    </source>
</reference>
<dbReference type="InterPro" id="IPR021622">
    <property type="entry name" value="Afadin/alpha-actinin-bd"/>
</dbReference>
<evidence type="ECO:0000256" key="3">
    <source>
        <dbReference type="ARBA" id="ARBA00009291"/>
    </source>
</evidence>
<feature type="coiled-coil region" evidence="9">
    <location>
        <begin position="79"/>
        <end position="141"/>
    </location>
</feature>
<proteinExistence type="inferred from homology"/>
<sequence length="940" mass="99412">MAVGMAGVSPHLEQEMAYVQNQLRTLAANPPSDLAACFATPQHAEHVVHLLFGLLQERQRAQARATESAESAHDLQRGLEETTHALTQCQQQLERSRADVKRLTRACSMAQEQYTQAAADLASAQDAAKRATGQLAQLRTQHHHDVRKRDGEIEVLKAKIRKGLPSAAAVQIDGGLAPTRRRYGIHPATGLPTNTFMSTAHPAMNGSASASSAAATPQTHPDDSLVYAPDPHALFDETLQQQQEREHELVLELTALKQFCFHTFETLAEMAESYARATATATGEHDGDGVTERERLDALHRVAPSIPADAYQLPFHLVEQNLNQRLHVYLATMHEMWHVIQATPPPPPGPTPEETATRESLEGQIRVCKEIIRQQEQVVANVLQLQEQFAQQGQTPLPYTGFAAETIDALEDLEGRTERLAARERRLQEERDRFTEAAIRLGKERVHLDRERAAFASHERTIAVLADLARVTTENPPLEAPAAPVAPAASSPRRRPATSPRRDPDANAFTSPRRGSPSRPALSPQAAAPRDRRSTSPSPSPAIAPATPRAVAAAPPSNGMRTPRAHATALPPPPAAGFSTPGPATALSAAVSATTTAVAGAARHDGDGDGDGSGTGAAGLDRAAPPPPPPKTPTPSVSSRQRRLDVPPSAGTSALSLSPMMQQIQQQMMMRQKAGRPGASPGARVSPRGEILSEMTTFASSQPPSPMTPADPARGAPAASSVATSLSARFMGVKHHHAAGAAGAVSAMGAMGESHGLLKIAEAEAEAEAEDERLEASGHRRRAPASPSSRGHAPQTPAMLSASSAVLPSAPRSHSHSPHDDARRSERDRDRGGATPEGRYPPAPALRSAMKKPATPLLGRARRVPAGPPSEPDVSALGVTYATARAPVPAYKRLPTPAWRPAPVAPAAPDRPSARPAEVPSSSPPPSAPLGASRGPAAAA</sequence>
<keyword evidence="5" id="KW-0130">Cell adhesion</keyword>
<dbReference type="GO" id="GO:0007155">
    <property type="term" value="P:cell adhesion"/>
    <property type="evidence" value="ECO:0007669"/>
    <property type="project" value="UniProtKB-KW"/>
</dbReference>
<dbReference type="GO" id="GO:0036064">
    <property type="term" value="C:ciliary basal body"/>
    <property type="evidence" value="ECO:0007669"/>
    <property type="project" value="TreeGrafter"/>
</dbReference>
<feature type="region of interest" description="Disordered" evidence="10">
    <location>
        <begin position="198"/>
        <end position="225"/>
    </location>
</feature>
<feature type="compositionally biased region" description="Low complexity" evidence="10">
    <location>
        <begin position="476"/>
        <end position="491"/>
    </location>
</feature>
<evidence type="ECO:0000256" key="6">
    <source>
        <dbReference type="ARBA" id="ARBA00022949"/>
    </source>
</evidence>
<protein>
    <submittedName>
        <fullName evidence="11">Uncharacterized protein</fullName>
    </submittedName>
</protein>
<dbReference type="PANTHER" id="PTHR46507:SF4">
    <property type="entry name" value="SSX FAMILY MEMBER 2 INTERACTING PROTEIN"/>
    <property type="match status" value="1"/>
</dbReference>
<evidence type="ECO:0000256" key="10">
    <source>
        <dbReference type="SAM" id="MobiDB-lite"/>
    </source>
</evidence>
<feature type="compositionally biased region" description="Acidic residues" evidence="10">
    <location>
        <begin position="763"/>
        <end position="773"/>
    </location>
</feature>
<dbReference type="Pfam" id="PF11559">
    <property type="entry name" value="ADIP"/>
    <property type="match status" value="1"/>
</dbReference>
<evidence type="ECO:0000256" key="9">
    <source>
        <dbReference type="SAM" id="Coils"/>
    </source>
</evidence>
<comment type="similarity">
    <text evidence="3">Belongs to the ADIP family.</text>
</comment>
<keyword evidence="6" id="KW-0965">Cell junction</keyword>
<feature type="compositionally biased region" description="Low complexity" evidence="10">
    <location>
        <begin position="784"/>
        <end position="812"/>
    </location>
</feature>
<feature type="compositionally biased region" description="Low complexity" evidence="10">
    <location>
        <begin position="907"/>
        <end position="921"/>
    </location>
</feature>
<keyword evidence="12" id="KW-1185">Reference proteome</keyword>
<dbReference type="STRING" id="1555241.A0A4P9XF27"/>
<dbReference type="EMBL" id="ML014113">
    <property type="protein sequence ID" value="RKP04164.1"/>
    <property type="molecule type" value="Genomic_DNA"/>
</dbReference>
<evidence type="ECO:0000256" key="5">
    <source>
        <dbReference type="ARBA" id="ARBA00022889"/>
    </source>
</evidence>
<organism evidence="11 12">
    <name type="scientific">Caulochytrium protostelioides</name>
    <dbReference type="NCBI Taxonomy" id="1555241"/>
    <lineage>
        <taxon>Eukaryota</taxon>
        <taxon>Fungi</taxon>
        <taxon>Fungi incertae sedis</taxon>
        <taxon>Chytridiomycota</taxon>
        <taxon>Chytridiomycota incertae sedis</taxon>
        <taxon>Chytridiomycetes</taxon>
        <taxon>Caulochytriales</taxon>
        <taxon>Caulochytriaceae</taxon>
        <taxon>Caulochytrium</taxon>
    </lineage>
</organism>
<feature type="compositionally biased region" description="Low complexity" evidence="10">
    <location>
        <begin position="660"/>
        <end position="670"/>
    </location>
</feature>
<accession>A0A4P9XF27</accession>
<keyword evidence="7 9" id="KW-0175">Coiled coil</keyword>
<gene>
    <name evidence="11" type="ORF">CXG81DRAFT_23270</name>
</gene>
<dbReference type="AlphaFoldDB" id="A0A4P9XF27"/>
<feature type="compositionally biased region" description="Low complexity" evidence="10">
    <location>
        <begin position="535"/>
        <end position="569"/>
    </location>
</feature>
<dbReference type="PANTHER" id="PTHR46507">
    <property type="entry name" value="AFADIN- AND ALPHA-ACTININ-BINDING PROTEIN"/>
    <property type="match status" value="1"/>
</dbReference>
<feature type="compositionally biased region" description="Pro residues" evidence="10">
    <location>
        <begin position="624"/>
        <end position="633"/>
    </location>
</feature>
<evidence type="ECO:0000256" key="1">
    <source>
        <dbReference type="ARBA" id="ARBA00004282"/>
    </source>
</evidence>
<comment type="subcellular location">
    <subcellularLocation>
        <location evidence="1">Cell junction</location>
    </subcellularLocation>
    <subcellularLocation>
        <location evidence="2">Cytoplasm</location>
        <location evidence="2">Cytoskeleton</location>
        <location evidence="2">Microtubule organizing center</location>
        <location evidence="2">Centrosome</location>
    </subcellularLocation>
</comment>
<dbReference type="Proteomes" id="UP000274922">
    <property type="component" value="Unassembled WGS sequence"/>
</dbReference>
<dbReference type="InterPro" id="IPR052300">
    <property type="entry name" value="Adhesion_Centrosome_assoc"/>
</dbReference>
<evidence type="ECO:0000256" key="4">
    <source>
        <dbReference type="ARBA" id="ARBA00022490"/>
    </source>
</evidence>
<feature type="region of interest" description="Disordered" evidence="10">
    <location>
        <begin position="761"/>
        <end position="875"/>
    </location>
</feature>
<evidence type="ECO:0000256" key="8">
    <source>
        <dbReference type="ARBA" id="ARBA00023212"/>
    </source>
</evidence>